<comment type="caution">
    <text evidence="6">The sequence shown here is derived from an EMBL/GenBank/DDBJ whole genome shotgun (WGS) entry which is preliminary data.</text>
</comment>
<keyword evidence="2 4" id="KW-0479">Metal-binding</keyword>
<keyword evidence="3 4" id="KW-0408">Iron</keyword>
<sequence length="145" mass="15179">MIAIFLVLYRSKSLSQDRNVRVFPLPIAVAAVLCAALAGCDKHAEPAPLAVAGGDAVLGKRLMEQYQCGACHAIPGVGAATGSAGPPLDKFGRRSYIAGRIPNLPGPLADWLVDPPAMKPGTTMPNVGVSKAEARHMAAYLYTLR</sequence>
<dbReference type="Pfam" id="PF00034">
    <property type="entry name" value="Cytochrom_C"/>
    <property type="match status" value="1"/>
</dbReference>
<evidence type="ECO:0000313" key="7">
    <source>
        <dbReference type="Proteomes" id="UP000785613"/>
    </source>
</evidence>
<dbReference type="EMBL" id="VUYU01000032">
    <property type="protein sequence ID" value="NHZ37683.1"/>
    <property type="molecule type" value="Genomic_DNA"/>
</dbReference>
<evidence type="ECO:0000256" key="2">
    <source>
        <dbReference type="ARBA" id="ARBA00022723"/>
    </source>
</evidence>
<dbReference type="InterPro" id="IPR009056">
    <property type="entry name" value="Cyt_c-like_dom"/>
</dbReference>
<reference evidence="6 7" key="1">
    <citation type="submission" date="2019-09" db="EMBL/GenBank/DDBJ databases">
        <title>Taxonomy of Antarctic Massilia spp.: description of Massilia rubra sp. nov., Massilia aquatica sp. nov., Massilia mucilaginosa sp. nov., Massilia frigida sp. nov. isolated from streams, lakes and regoliths.</title>
        <authorList>
            <person name="Holochova P."/>
            <person name="Sedlacek I."/>
            <person name="Kralova S."/>
            <person name="Maslanova I."/>
            <person name="Busse H.-J."/>
            <person name="Stankova E."/>
            <person name="Vrbovska V."/>
            <person name="Kovarovic V."/>
            <person name="Bartak M."/>
            <person name="Svec P."/>
            <person name="Pantucek R."/>
        </authorList>
    </citation>
    <scope>NUCLEOTIDE SEQUENCE [LARGE SCALE GENOMIC DNA]</scope>
    <source>
        <strain evidence="6 7">CCM 8692</strain>
    </source>
</reference>
<keyword evidence="7" id="KW-1185">Reference proteome</keyword>
<dbReference type="InterPro" id="IPR036909">
    <property type="entry name" value="Cyt_c-like_dom_sf"/>
</dbReference>
<dbReference type="Gene3D" id="1.10.760.10">
    <property type="entry name" value="Cytochrome c-like domain"/>
    <property type="match status" value="1"/>
</dbReference>
<organism evidence="6 7">
    <name type="scientific">Massilia rubra</name>
    <dbReference type="NCBI Taxonomy" id="2607910"/>
    <lineage>
        <taxon>Bacteria</taxon>
        <taxon>Pseudomonadati</taxon>
        <taxon>Pseudomonadota</taxon>
        <taxon>Betaproteobacteria</taxon>
        <taxon>Burkholderiales</taxon>
        <taxon>Oxalobacteraceae</taxon>
        <taxon>Telluria group</taxon>
        <taxon>Massilia</taxon>
    </lineage>
</organism>
<dbReference type="PROSITE" id="PS51007">
    <property type="entry name" value="CYTC"/>
    <property type="match status" value="1"/>
</dbReference>
<evidence type="ECO:0000256" key="3">
    <source>
        <dbReference type="ARBA" id="ARBA00023004"/>
    </source>
</evidence>
<accession>A0ABX0LY75</accession>
<evidence type="ECO:0000256" key="1">
    <source>
        <dbReference type="ARBA" id="ARBA00022617"/>
    </source>
</evidence>
<name>A0ABX0LY75_9BURK</name>
<gene>
    <name evidence="6" type="ORF">F0185_29390</name>
</gene>
<keyword evidence="1 4" id="KW-0349">Heme</keyword>
<dbReference type="SUPFAM" id="SSF46626">
    <property type="entry name" value="Cytochrome c"/>
    <property type="match status" value="1"/>
</dbReference>
<proteinExistence type="predicted"/>
<dbReference type="Proteomes" id="UP000785613">
    <property type="component" value="Unassembled WGS sequence"/>
</dbReference>
<feature type="domain" description="Cytochrome c" evidence="5">
    <location>
        <begin position="54"/>
        <end position="145"/>
    </location>
</feature>
<evidence type="ECO:0000313" key="6">
    <source>
        <dbReference type="EMBL" id="NHZ37683.1"/>
    </source>
</evidence>
<evidence type="ECO:0000256" key="4">
    <source>
        <dbReference type="PROSITE-ProRule" id="PRU00433"/>
    </source>
</evidence>
<protein>
    <submittedName>
        <fullName evidence="6">C-type cytochrome</fullName>
    </submittedName>
</protein>
<evidence type="ECO:0000259" key="5">
    <source>
        <dbReference type="PROSITE" id="PS51007"/>
    </source>
</evidence>